<evidence type="ECO:0000313" key="1">
    <source>
        <dbReference type="EMBL" id="KKN66162.1"/>
    </source>
</evidence>
<organism evidence="1">
    <name type="scientific">marine sediment metagenome</name>
    <dbReference type="NCBI Taxonomy" id="412755"/>
    <lineage>
        <taxon>unclassified sequences</taxon>
        <taxon>metagenomes</taxon>
        <taxon>ecological metagenomes</taxon>
    </lineage>
</organism>
<reference evidence="1" key="1">
    <citation type="journal article" date="2015" name="Nature">
        <title>Complex archaea that bridge the gap between prokaryotes and eukaryotes.</title>
        <authorList>
            <person name="Spang A."/>
            <person name="Saw J.H."/>
            <person name="Jorgensen S.L."/>
            <person name="Zaremba-Niedzwiedzka K."/>
            <person name="Martijn J."/>
            <person name="Lind A.E."/>
            <person name="van Eijk R."/>
            <person name="Schleper C."/>
            <person name="Guy L."/>
            <person name="Ettema T.J."/>
        </authorList>
    </citation>
    <scope>NUCLEOTIDE SEQUENCE</scope>
</reference>
<proteinExistence type="predicted"/>
<name>A0A0F9SU58_9ZZZZ</name>
<gene>
    <name evidence="1" type="ORF">LCGC14_0474520</name>
</gene>
<protein>
    <submittedName>
        <fullName evidence="1">Uncharacterized protein</fullName>
    </submittedName>
</protein>
<sequence>MKLIAEGHSFVSYRFEPGEERPKELPPKAPTSVKLKTCSRCKQPGVFEYT</sequence>
<dbReference type="AlphaFoldDB" id="A0A0F9SU58"/>
<comment type="caution">
    <text evidence="1">The sequence shown here is derived from an EMBL/GenBank/DDBJ whole genome shotgun (WGS) entry which is preliminary data.</text>
</comment>
<dbReference type="EMBL" id="LAZR01000509">
    <property type="protein sequence ID" value="KKN66162.1"/>
    <property type="molecule type" value="Genomic_DNA"/>
</dbReference>
<accession>A0A0F9SU58</accession>